<dbReference type="Pfam" id="PF13193">
    <property type="entry name" value="AMP-binding_C"/>
    <property type="match status" value="1"/>
</dbReference>
<dbReference type="PRINTS" id="PR00154">
    <property type="entry name" value="AMPBINDING"/>
</dbReference>
<dbReference type="InterPro" id="IPR000873">
    <property type="entry name" value="AMP-dep_synth/lig_dom"/>
</dbReference>
<feature type="domain" description="AMP-dependent synthetase/ligase" evidence="1">
    <location>
        <begin position="345"/>
        <end position="569"/>
    </location>
</feature>
<name>A0A2Z5J6E9_STRAR</name>
<dbReference type="GO" id="GO:0043041">
    <property type="term" value="P:amino acid activation for nonribosomal peptide biosynthetic process"/>
    <property type="evidence" value="ECO:0007669"/>
    <property type="project" value="TreeGrafter"/>
</dbReference>
<dbReference type="EMBL" id="CP027306">
    <property type="protein sequence ID" value="AXE75904.1"/>
    <property type="molecule type" value="Genomic_DNA"/>
</dbReference>
<proteinExistence type="predicted"/>
<dbReference type="InterPro" id="IPR010071">
    <property type="entry name" value="AA_adenyl_dom"/>
</dbReference>
<reference evidence="3 4" key="1">
    <citation type="journal article" date="2018" name="Front. Microbiol.">
        <title>Genome Sequencing of Streptomyces atratus SCSIOZH16 and Activation Production of Nocardamine via Metabolic Engineering.</title>
        <authorList>
            <person name="Li Y."/>
            <person name="Zhang C."/>
            <person name="Liu C."/>
            <person name="Ju J."/>
            <person name="Ma J."/>
        </authorList>
    </citation>
    <scope>NUCLEOTIDE SEQUENCE [LARGE SCALE GENOMIC DNA]</scope>
    <source>
        <strain evidence="3 4">SCSIO_ZH16</strain>
    </source>
</reference>
<dbReference type="KEGG" id="sata:C5746_01690"/>
<dbReference type="Gene3D" id="3.30.559.30">
    <property type="entry name" value="Nonribosomal peptide synthetase, condensation domain"/>
    <property type="match status" value="1"/>
</dbReference>
<dbReference type="GO" id="GO:0005829">
    <property type="term" value="C:cytosol"/>
    <property type="evidence" value="ECO:0007669"/>
    <property type="project" value="TreeGrafter"/>
</dbReference>
<dbReference type="InterPro" id="IPR045851">
    <property type="entry name" value="AMP-bd_C_sf"/>
</dbReference>
<dbReference type="GO" id="GO:0044550">
    <property type="term" value="P:secondary metabolite biosynthetic process"/>
    <property type="evidence" value="ECO:0007669"/>
    <property type="project" value="TreeGrafter"/>
</dbReference>
<gene>
    <name evidence="3" type="ORF">C5746_01690</name>
</gene>
<dbReference type="PANTHER" id="PTHR45527">
    <property type="entry name" value="NONRIBOSOMAL PEPTIDE SYNTHETASE"/>
    <property type="match status" value="1"/>
</dbReference>
<dbReference type="PROSITE" id="PS00455">
    <property type="entry name" value="AMP_BINDING"/>
    <property type="match status" value="1"/>
</dbReference>
<feature type="domain" description="AMP-binding enzyme C-terminal" evidence="2">
    <location>
        <begin position="626"/>
        <end position="699"/>
    </location>
</feature>
<protein>
    <recommendedName>
        <fullName evidence="5">Amino acid adenylation domain-containing protein</fullName>
    </recommendedName>
</protein>
<dbReference type="InterPro" id="IPR020845">
    <property type="entry name" value="AMP-binding_CS"/>
</dbReference>
<dbReference type="GO" id="GO:0031177">
    <property type="term" value="F:phosphopantetheine binding"/>
    <property type="evidence" value="ECO:0007669"/>
    <property type="project" value="TreeGrafter"/>
</dbReference>
<dbReference type="Proteomes" id="UP000252698">
    <property type="component" value="Chromosome"/>
</dbReference>
<dbReference type="Gene3D" id="3.40.50.12780">
    <property type="entry name" value="N-terminal domain of ligase-like"/>
    <property type="match status" value="1"/>
</dbReference>
<dbReference type="SUPFAM" id="SSF52777">
    <property type="entry name" value="CoA-dependent acyltransferases"/>
    <property type="match status" value="1"/>
</dbReference>
<evidence type="ECO:0000313" key="4">
    <source>
        <dbReference type="Proteomes" id="UP000252698"/>
    </source>
</evidence>
<evidence type="ECO:0000259" key="2">
    <source>
        <dbReference type="Pfam" id="PF13193"/>
    </source>
</evidence>
<dbReference type="CDD" id="cd05930">
    <property type="entry name" value="A_NRPS"/>
    <property type="match status" value="1"/>
</dbReference>
<dbReference type="NCBIfam" id="TIGR01733">
    <property type="entry name" value="AA-adenyl-dom"/>
    <property type="match status" value="1"/>
</dbReference>
<dbReference type="Pfam" id="PF00501">
    <property type="entry name" value="AMP-binding"/>
    <property type="match status" value="2"/>
</dbReference>
<dbReference type="Gene3D" id="3.30.300.30">
    <property type="match status" value="1"/>
</dbReference>
<evidence type="ECO:0008006" key="5">
    <source>
        <dbReference type="Google" id="ProtNLM"/>
    </source>
</evidence>
<dbReference type="InterPro" id="IPR042099">
    <property type="entry name" value="ANL_N_sf"/>
</dbReference>
<accession>A0A2Z5J6E9</accession>
<dbReference type="FunFam" id="3.40.50.12780:FF:000012">
    <property type="entry name" value="Non-ribosomal peptide synthetase"/>
    <property type="match status" value="1"/>
</dbReference>
<feature type="domain" description="AMP-dependent synthetase/ligase" evidence="1">
    <location>
        <begin position="242"/>
        <end position="335"/>
    </location>
</feature>
<dbReference type="PANTHER" id="PTHR45527:SF1">
    <property type="entry name" value="FATTY ACID SYNTHASE"/>
    <property type="match status" value="1"/>
</dbReference>
<dbReference type="InterPro" id="IPR020459">
    <property type="entry name" value="AMP-binding"/>
</dbReference>
<evidence type="ECO:0000259" key="1">
    <source>
        <dbReference type="Pfam" id="PF00501"/>
    </source>
</evidence>
<dbReference type="InterPro" id="IPR025110">
    <property type="entry name" value="AMP-bd_C"/>
</dbReference>
<organism evidence="3 4">
    <name type="scientific">Streptomyces atratus</name>
    <dbReference type="NCBI Taxonomy" id="1893"/>
    <lineage>
        <taxon>Bacteria</taxon>
        <taxon>Bacillati</taxon>
        <taxon>Actinomycetota</taxon>
        <taxon>Actinomycetes</taxon>
        <taxon>Kitasatosporales</taxon>
        <taxon>Streptomycetaceae</taxon>
        <taxon>Streptomyces</taxon>
    </lineage>
</organism>
<dbReference type="AlphaFoldDB" id="A0A2Z5J6E9"/>
<sequence length="711" mass="76336">MCGVTQALRREHARFWHEALAAGPTRFFAAHPGDDRRHELRQALPDGLLAAATGRPHGLHLLIAGAVVALLHRYTHAESVTIGQGAPIGGGVDGTGPDALIPVRCAVFGTDTFTDVVNRLRTAVFDSYAHQNFDVGVLRHGAPYQVAVRVEGLHVEPDPEHVPLLLDVAATGELTARAAGIGKDVVARLLRHLTTLLDQVLSCPDLVLDEVDLLTEADIRLWERCNDTARPIGPHRTVPAMFAHAVATRPDARALLSPDGVLTYRELDERTDSLAAAILERGAGRVAVIAERSPGLVIAILAVLKAGAAYVPIDPSLPAERIDFVLRDSGASMVLRGDTEVPSRPLPAVTVRPEDPAYVIYTSGSTGEPKGVVVEHRSVANLLVGTQRAYPLGPDDVILHKTSISFDVSVWELFGWLAGGGALALLPPGAERDPDAVIDAVERYEVTAMDLVPQMLGALADVVVARNAVDRMRTLRLVSSGSDELTPDHVRRFRRALRQTRLVNFYGPTEATVQVTHFAVGDVAGERVPIGGPLDNTRLHVVDRLLRPQAAGVPGELCVAGDSLARGYLNRPDLTAERFVPAPSLGEARVYRTGDLCRRLDDGTLEFLGRIDQQVKVRGYRVEPGEIEHQLRACPGVDDAIVVATGGSTQDRRLVAYVTGAQPPHSDDVLRRLREVLPAYMVPAAVHRLAAFPVTVSGKADRARLAASAAG</sequence>
<evidence type="ECO:0000313" key="3">
    <source>
        <dbReference type="EMBL" id="AXE75904.1"/>
    </source>
</evidence>
<dbReference type="SUPFAM" id="SSF56801">
    <property type="entry name" value="Acetyl-CoA synthetase-like"/>
    <property type="match status" value="1"/>
</dbReference>